<sequence length="296" mass="33070">MILLVEDLLVLFQVINESIVNILEHYFAMDKSDARTSLEIYKRFARQTEDTISFFNRAKSLQHELNISIPSAPLSLATALQEYLDDVNKTPVKKPQEQTTSNFAQPVIANNNTFQPPNQPNSITTQQPKELIDFFASLENEKVNIFYNPVIQQQQPMFSPVAMQPTGHNPFRTNDNSNMMMTTIPQPSNSMVLPQQQQQTANPFRSSTMPQISTSTPALPYFSNTGNNFQSLGNSTTMQTQPTPSVSSNNPFAMSQSPTTIMVSPPAIMTSPNASHNPFSNSAPKHQQLQPWGSLF</sequence>
<name>A0ABP9XSJ4_9FUNG</name>
<evidence type="ECO:0000313" key="4">
    <source>
        <dbReference type="Proteomes" id="UP001476247"/>
    </source>
</evidence>
<accession>A0ABP9XSJ4</accession>
<dbReference type="InterPro" id="IPR045192">
    <property type="entry name" value="AP180-like"/>
</dbReference>
<dbReference type="Gene3D" id="1.20.58.150">
    <property type="entry name" value="ANTH domain"/>
    <property type="match status" value="1"/>
</dbReference>
<protein>
    <recommendedName>
        <fullName evidence="2">AP180 N-terminal homology (ANTH) domain-containing protein</fullName>
    </recommendedName>
</protein>
<keyword evidence="4" id="KW-1185">Reference proteome</keyword>
<dbReference type="InterPro" id="IPR011417">
    <property type="entry name" value="ANTH_dom"/>
</dbReference>
<feature type="region of interest" description="Disordered" evidence="1">
    <location>
        <begin position="270"/>
        <end position="296"/>
    </location>
</feature>
<evidence type="ECO:0000313" key="3">
    <source>
        <dbReference type="EMBL" id="GAA5797744.1"/>
    </source>
</evidence>
<dbReference type="SUPFAM" id="SSF89009">
    <property type="entry name" value="GAT-like domain"/>
    <property type="match status" value="1"/>
</dbReference>
<gene>
    <name evidence="3" type="ORF">HPULCUR_003138</name>
</gene>
<dbReference type="PANTHER" id="PTHR22951:SF5">
    <property type="entry name" value="PHOSPHATIDYLINOSITOL-BINDING CLATHRIN ASSEMBLY PROTEIN LAP"/>
    <property type="match status" value="1"/>
</dbReference>
<evidence type="ECO:0000259" key="2">
    <source>
        <dbReference type="Pfam" id="PF07651"/>
    </source>
</evidence>
<reference evidence="3 4" key="1">
    <citation type="submission" date="2024-04" db="EMBL/GenBank/DDBJ databases">
        <title>genome sequences of Mucor flavus KT1a and Helicostylum pulchrum KT1b strains isolation_sourced from the surface of a dry-aged beef.</title>
        <authorList>
            <person name="Toyotome T."/>
            <person name="Hosono M."/>
            <person name="Torimaru M."/>
            <person name="Fukuda K."/>
            <person name="Mikami N."/>
        </authorList>
    </citation>
    <scope>NUCLEOTIDE SEQUENCE [LARGE SCALE GENOMIC DNA]</scope>
    <source>
        <strain evidence="3 4">KT1b</strain>
    </source>
</reference>
<evidence type="ECO:0000256" key="1">
    <source>
        <dbReference type="SAM" id="MobiDB-lite"/>
    </source>
</evidence>
<dbReference type="Pfam" id="PF07651">
    <property type="entry name" value="ANTH"/>
    <property type="match status" value="1"/>
</dbReference>
<dbReference type="EMBL" id="BAABUJ010000008">
    <property type="protein sequence ID" value="GAA5797744.1"/>
    <property type="molecule type" value="Genomic_DNA"/>
</dbReference>
<proteinExistence type="predicted"/>
<feature type="domain" description="AP180 N-terminal homology (ANTH)" evidence="2">
    <location>
        <begin position="1"/>
        <end position="85"/>
    </location>
</feature>
<dbReference type="InterPro" id="IPR014712">
    <property type="entry name" value="ANTH_dom_sf"/>
</dbReference>
<comment type="caution">
    <text evidence="3">The sequence shown here is derived from an EMBL/GenBank/DDBJ whole genome shotgun (WGS) entry which is preliminary data.</text>
</comment>
<organism evidence="3 4">
    <name type="scientific">Helicostylum pulchrum</name>
    <dbReference type="NCBI Taxonomy" id="562976"/>
    <lineage>
        <taxon>Eukaryota</taxon>
        <taxon>Fungi</taxon>
        <taxon>Fungi incertae sedis</taxon>
        <taxon>Mucoromycota</taxon>
        <taxon>Mucoromycotina</taxon>
        <taxon>Mucoromycetes</taxon>
        <taxon>Mucorales</taxon>
        <taxon>Mucorineae</taxon>
        <taxon>Mucoraceae</taxon>
        <taxon>Helicostylum</taxon>
    </lineage>
</organism>
<dbReference type="PANTHER" id="PTHR22951">
    <property type="entry name" value="CLATHRIN ASSEMBLY PROTEIN"/>
    <property type="match status" value="1"/>
</dbReference>
<dbReference type="Proteomes" id="UP001476247">
    <property type="component" value="Unassembled WGS sequence"/>
</dbReference>